<evidence type="ECO:0000313" key="2">
    <source>
        <dbReference type="EMBL" id="MFD2541672.1"/>
    </source>
</evidence>
<protein>
    <recommendedName>
        <fullName evidence="4">DUF4440 domain-containing protein</fullName>
    </recommendedName>
</protein>
<comment type="caution">
    <text evidence="2">The sequence shown here is derived from an EMBL/GenBank/DDBJ whole genome shotgun (WGS) entry which is preliminary data.</text>
</comment>
<name>A0ABW5JY38_9FLAO</name>
<keyword evidence="1" id="KW-0732">Signal</keyword>
<organism evidence="2 3">
    <name type="scientific">Lacinutrix gracilariae</name>
    <dbReference type="NCBI Taxonomy" id="1747198"/>
    <lineage>
        <taxon>Bacteria</taxon>
        <taxon>Pseudomonadati</taxon>
        <taxon>Bacteroidota</taxon>
        <taxon>Flavobacteriia</taxon>
        <taxon>Flavobacteriales</taxon>
        <taxon>Flavobacteriaceae</taxon>
        <taxon>Lacinutrix</taxon>
    </lineage>
</organism>
<feature type="signal peptide" evidence="1">
    <location>
        <begin position="1"/>
        <end position="18"/>
    </location>
</feature>
<evidence type="ECO:0000256" key="1">
    <source>
        <dbReference type="SAM" id="SignalP"/>
    </source>
</evidence>
<evidence type="ECO:0008006" key="4">
    <source>
        <dbReference type="Google" id="ProtNLM"/>
    </source>
</evidence>
<evidence type="ECO:0000313" key="3">
    <source>
        <dbReference type="Proteomes" id="UP001597467"/>
    </source>
</evidence>
<reference evidence="3" key="1">
    <citation type="journal article" date="2019" name="Int. J. Syst. Evol. Microbiol.">
        <title>The Global Catalogue of Microorganisms (GCM) 10K type strain sequencing project: providing services to taxonomists for standard genome sequencing and annotation.</title>
        <authorList>
            <consortium name="The Broad Institute Genomics Platform"/>
            <consortium name="The Broad Institute Genome Sequencing Center for Infectious Disease"/>
            <person name="Wu L."/>
            <person name="Ma J."/>
        </authorList>
    </citation>
    <scope>NUCLEOTIDE SEQUENCE [LARGE SCALE GENOMIC DNA]</scope>
    <source>
        <strain evidence="3">KCTC 42808</strain>
    </source>
</reference>
<sequence>MKQVLFIIVLFISLSVSAQSDPTEVVEQFFTEFKEKGATVAIDNLYKPNKWISKSADGIIQLKSQLEGLNEDFVGKYYGKELILEKKLADSFILMSYLVKYDRQPIRFTFQFYKPKDIWMIHSFKFDGNLDSEIEEAARLYNFRLN</sequence>
<gene>
    <name evidence="2" type="ORF">ACFSSB_05010</name>
</gene>
<dbReference type="RefSeq" id="WP_379901624.1">
    <property type="nucleotide sequence ID" value="NZ_JBHULM010000007.1"/>
</dbReference>
<keyword evidence="3" id="KW-1185">Reference proteome</keyword>
<dbReference type="Proteomes" id="UP001597467">
    <property type="component" value="Unassembled WGS sequence"/>
</dbReference>
<accession>A0ABW5JY38</accession>
<dbReference type="EMBL" id="JBHULM010000007">
    <property type="protein sequence ID" value="MFD2541672.1"/>
    <property type="molecule type" value="Genomic_DNA"/>
</dbReference>
<proteinExistence type="predicted"/>
<feature type="chain" id="PRO_5045104599" description="DUF4440 domain-containing protein" evidence="1">
    <location>
        <begin position="19"/>
        <end position="146"/>
    </location>
</feature>